<keyword evidence="1" id="KW-0472">Membrane</keyword>
<dbReference type="AlphaFoldDB" id="A0A0E9PKG8"/>
<proteinExistence type="predicted"/>
<name>A0A0E9PKG8_ANGAN</name>
<dbReference type="EMBL" id="GBXM01103431">
    <property type="protein sequence ID" value="JAH05146.1"/>
    <property type="molecule type" value="Transcribed_RNA"/>
</dbReference>
<reference evidence="2" key="2">
    <citation type="journal article" date="2015" name="Fish Shellfish Immunol.">
        <title>Early steps in the European eel (Anguilla anguilla)-Vibrio vulnificus interaction in the gills: Role of the RtxA13 toxin.</title>
        <authorList>
            <person name="Callol A."/>
            <person name="Pajuelo D."/>
            <person name="Ebbesson L."/>
            <person name="Teles M."/>
            <person name="MacKenzie S."/>
            <person name="Amaro C."/>
        </authorList>
    </citation>
    <scope>NUCLEOTIDE SEQUENCE</scope>
</reference>
<protein>
    <submittedName>
        <fullName evidence="2">Uncharacterized protein</fullName>
    </submittedName>
</protein>
<reference evidence="2" key="1">
    <citation type="submission" date="2014-11" db="EMBL/GenBank/DDBJ databases">
        <authorList>
            <person name="Amaro Gonzalez C."/>
        </authorList>
    </citation>
    <scope>NUCLEOTIDE SEQUENCE</scope>
</reference>
<evidence type="ECO:0000256" key="1">
    <source>
        <dbReference type="SAM" id="Phobius"/>
    </source>
</evidence>
<sequence length="53" mass="6207">MQNHDWKRAIFHLIIYNDHVAIFIYLVCFGKACCTLLDLAFDRAPLVTESYCN</sequence>
<keyword evidence="1" id="KW-1133">Transmembrane helix</keyword>
<keyword evidence="1" id="KW-0812">Transmembrane</keyword>
<evidence type="ECO:0000313" key="2">
    <source>
        <dbReference type="EMBL" id="JAH05146.1"/>
    </source>
</evidence>
<organism evidence="2">
    <name type="scientific">Anguilla anguilla</name>
    <name type="common">European freshwater eel</name>
    <name type="synonym">Muraena anguilla</name>
    <dbReference type="NCBI Taxonomy" id="7936"/>
    <lineage>
        <taxon>Eukaryota</taxon>
        <taxon>Metazoa</taxon>
        <taxon>Chordata</taxon>
        <taxon>Craniata</taxon>
        <taxon>Vertebrata</taxon>
        <taxon>Euteleostomi</taxon>
        <taxon>Actinopterygii</taxon>
        <taxon>Neopterygii</taxon>
        <taxon>Teleostei</taxon>
        <taxon>Anguilliformes</taxon>
        <taxon>Anguillidae</taxon>
        <taxon>Anguilla</taxon>
    </lineage>
</organism>
<feature type="transmembrane region" description="Helical" evidence="1">
    <location>
        <begin position="20"/>
        <end position="41"/>
    </location>
</feature>
<accession>A0A0E9PKG8</accession>